<evidence type="ECO:0000313" key="3">
    <source>
        <dbReference type="Proteomes" id="UP001165121"/>
    </source>
</evidence>
<name>A0A9W7DBS3_9STRA</name>
<feature type="region of interest" description="Disordered" evidence="1">
    <location>
        <begin position="142"/>
        <end position="173"/>
    </location>
</feature>
<reference evidence="2" key="1">
    <citation type="submission" date="2023-04" db="EMBL/GenBank/DDBJ databases">
        <title>Phytophthora fragariaefolia NBRC 109709.</title>
        <authorList>
            <person name="Ichikawa N."/>
            <person name="Sato H."/>
            <person name="Tonouchi N."/>
        </authorList>
    </citation>
    <scope>NUCLEOTIDE SEQUENCE</scope>
    <source>
        <strain evidence="2">NBRC 109709</strain>
    </source>
</reference>
<proteinExistence type="predicted"/>
<keyword evidence="3" id="KW-1185">Reference proteome</keyword>
<accession>A0A9W7DBS3</accession>
<dbReference type="EMBL" id="BSXT01018987">
    <property type="protein sequence ID" value="GMG17170.1"/>
    <property type="molecule type" value="Genomic_DNA"/>
</dbReference>
<evidence type="ECO:0000313" key="2">
    <source>
        <dbReference type="EMBL" id="GMG17170.1"/>
    </source>
</evidence>
<evidence type="ECO:0000256" key="1">
    <source>
        <dbReference type="SAM" id="MobiDB-lite"/>
    </source>
</evidence>
<dbReference type="Proteomes" id="UP001165121">
    <property type="component" value="Unassembled WGS sequence"/>
</dbReference>
<protein>
    <submittedName>
        <fullName evidence="2">Unnamed protein product</fullName>
    </submittedName>
</protein>
<comment type="caution">
    <text evidence="2">The sequence shown here is derived from an EMBL/GenBank/DDBJ whole genome shotgun (WGS) entry which is preliminary data.</text>
</comment>
<organism evidence="2 3">
    <name type="scientific">Phytophthora fragariaefolia</name>
    <dbReference type="NCBI Taxonomy" id="1490495"/>
    <lineage>
        <taxon>Eukaryota</taxon>
        <taxon>Sar</taxon>
        <taxon>Stramenopiles</taxon>
        <taxon>Oomycota</taxon>
        <taxon>Peronosporomycetes</taxon>
        <taxon>Peronosporales</taxon>
        <taxon>Peronosporaceae</taxon>
        <taxon>Phytophthora</taxon>
    </lineage>
</organism>
<gene>
    <name evidence="2" type="ORF">Pfra01_003003500</name>
</gene>
<feature type="region of interest" description="Disordered" evidence="1">
    <location>
        <begin position="245"/>
        <end position="265"/>
    </location>
</feature>
<feature type="compositionally biased region" description="Low complexity" evidence="1">
    <location>
        <begin position="254"/>
        <end position="265"/>
    </location>
</feature>
<sequence>MREVVGVADVTQLHPSVTPDVTPAAELRRQVPASSPLPRVNHHVGCEEAHELRVGGGHTRPTHVGAFRSGLVDELLEHLVEHDADQLPHTAPPPSANPTHQPIERALLSVTCPTSMLILSKSLCEATTVRYTITRKLHQARRSALSTAADPVPSTAANAHGGQREERQQGAQRIRRVVHDPRELELLHALGRLHRVAQWATARTSRTSSRWSPVRGLAGWDIAGVGADERRIYCVTGSRQSGGFGFRAEPSDSGHQQRGARRSAAAAQWRRGRWEAWVDGQ</sequence>
<dbReference type="AlphaFoldDB" id="A0A9W7DBS3"/>